<evidence type="ECO:0000256" key="4">
    <source>
        <dbReference type="ARBA" id="ARBA00022833"/>
    </source>
</evidence>
<dbReference type="InterPro" id="IPR024079">
    <property type="entry name" value="MetalloPept_cat_dom_sf"/>
</dbReference>
<name>A0A914CJF3_9BILA</name>
<feature type="domain" description="C-type lectin" evidence="5">
    <location>
        <begin position="184"/>
        <end position="299"/>
    </location>
</feature>
<dbReference type="SMART" id="SM00034">
    <property type="entry name" value="CLECT"/>
    <property type="match status" value="1"/>
</dbReference>
<dbReference type="Pfam" id="PF00059">
    <property type="entry name" value="Lectin_C"/>
    <property type="match status" value="1"/>
</dbReference>
<dbReference type="GO" id="GO:0031012">
    <property type="term" value="C:extracellular matrix"/>
    <property type="evidence" value="ECO:0007669"/>
    <property type="project" value="InterPro"/>
</dbReference>
<evidence type="ECO:0000256" key="2">
    <source>
        <dbReference type="ARBA" id="ARBA00022723"/>
    </source>
</evidence>
<dbReference type="InterPro" id="IPR016186">
    <property type="entry name" value="C-type_lectin-like/link_sf"/>
</dbReference>
<reference evidence="7" key="1">
    <citation type="submission" date="2022-11" db="UniProtKB">
        <authorList>
            <consortium name="WormBaseParasite"/>
        </authorList>
    </citation>
    <scope>IDENTIFICATION</scope>
</reference>
<keyword evidence="4" id="KW-0862">Zinc</keyword>
<dbReference type="GO" id="GO:0006508">
    <property type="term" value="P:proteolysis"/>
    <property type="evidence" value="ECO:0007669"/>
    <property type="project" value="UniProtKB-KW"/>
</dbReference>
<evidence type="ECO:0000256" key="1">
    <source>
        <dbReference type="ARBA" id="ARBA00022670"/>
    </source>
</evidence>
<dbReference type="Pfam" id="PF00413">
    <property type="entry name" value="Peptidase_M10"/>
    <property type="match status" value="1"/>
</dbReference>
<keyword evidence="6" id="KW-1185">Reference proteome</keyword>
<dbReference type="InterPro" id="IPR050111">
    <property type="entry name" value="C-type_lectin/snaclec_domain"/>
</dbReference>
<keyword evidence="3" id="KW-0378">Hydrolase</keyword>
<keyword evidence="1" id="KW-0645">Protease</keyword>
<dbReference type="InterPro" id="IPR016187">
    <property type="entry name" value="CTDL_fold"/>
</dbReference>
<evidence type="ECO:0000256" key="3">
    <source>
        <dbReference type="ARBA" id="ARBA00022801"/>
    </source>
</evidence>
<dbReference type="CDD" id="cd00037">
    <property type="entry name" value="CLECT"/>
    <property type="match status" value="1"/>
</dbReference>
<dbReference type="InterPro" id="IPR001818">
    <property type="entry name" value="Pept_M10_metallopeptidase"/>
</dbReference>
<dbReference type="PROSITE" id="PS50041">
    <property type="entry name" value="C_TYPE_LECTIN_2"/>
    <property type="match status" value="1"/>
</dbReference>
<dbReference type="Gene3D" id="3.40.390.10">
    <property type="entry name" value="Collagenase (Catalytic Domain)"/>
    <property type="match status" value="1"/>
</dbReference>
<dbReference type="AlphaFoldDB" id="A0A914CJF3"/>
<dbReference type="InterPro" id="IPR001304">
    <property type="entry name" value="C-type_lectin-like"/>
</dbReference>
<organism evidence="6 7">
    <name type="scientific">Acrobeloides nanus</name>
    <dbReference type="NCBI Taxonomy" id="290746"/>
    <lineage>
        <taxon>Eukaryota</taxon>
        <taxon>Metazoa</taxon>
        <taxon>Ecdysozoa</taxon>
        <taxon>Nematoda</taxon>
        <taxon>Chromadorea</taxon>
        <taxon>Rhabditida</taxon>
        <taxon>Tylenchina</taxon>
        <taxon>Cephalobomorpha</taxon>
        <taxon>Cephaloboidea</taxon>
        <taxon>Cephalobidae</taxon>
        <taxon>Acrobeloides</taxon>
    </lineage>
</organism>
<dbReference type="PANTHER" id="PTHR22803">
    <property type="entry name" value="MANNOSE, PHOSPHOLIPASE, LECTIN RECEPTOR RELATED"/>
    <property type="match status" value="1"/>
</dbReference>
<dbReference type="Proteomes" id="UP000887540">
    <property type="component" value="Unplaced"/>
</dbReference>
<dbReference type="GO" id="GO:0008270">
    <property type="term" value="F:zinc ion binding"/>
    <property type="evidence" value="ECO:0007669"/>
    <property type="project" value="InterPro"/>
</dbReference>
<protein>
    <submittedName>
        <fullName evidence="7">C-type lectin domain-containing protein</fullName>
    </submittedName>
</protein>
<dbReference type="SUPFAM" id="SSF56436">
    <property type="entry name" value="C-type lectin-like"/>
    <property type="match status" value="1"/>
</dbReference>
<dbReference type="Gene3D" id="3.10.100.10">
    <property type="entry name" value="Mannose-Binding Protein A, subunit A"/>
    <property type="match status" value="1"/>
</dbReference>
<dbReference type="GO" id="GO:0004222">
    <property type="term" value="F:metalloendopeptidase activity"/>
    <property type="evidence" value="ECO:0007669"/>
    <property type="project" value="InterPro"/>
</dbReference>
<accession>A0A914CJF3</accession>
<dbReference type="SUPFAM" id="SSF55486">
    <property type="entry name" value="Metalloproteases ('zincins'), catalytic domain"/>
    <property type="match status" value="1"/>
</dbReference>
<dbReference type="WBParaSite" id="ACRNAN_scaffold11253.g19332.t1">
    <property type="protein sequence ID" value="ACRNAN_scaffold11253.g19332.t1"/>
    <property type="gene ID" value="ACRNAN_scaffold11253.g19332"/>
</dbReference>
<evidence type="ECO:0000313" key="7">
    <source>
        <dbReference type="WBParaSite" id="ACRNAN_scaffold11253.g19332.t1"/>
    </source>
</evidence>
<keyword evidence="2" id="KW-0479">Metal-binding</keyword>
<evidence type="ECO:0000313" key="6">
    <source>
        <dbReference type="Proteomes" id="UP000887540"/>
    </source>
</evidence>
<proteinExistence type="predicted"/>
<sequence>MKNSELQSAIKRAFEIWSQVVDLTFSETNKTESADIIIAFEGIGLENIDFGNREMKSVNQIARTIETNGKVYILFDNMKSWKYVQVNNWLVYNELDFVYAALHQIGHALGINHHLNKVRRNIMHSEYLRPSTKDESYIWPHLQHDDVLAMRELYGAYESINLTESQENCDEYWSHLDFVSHYNLTNKYYILVRGVLNHSEVQQYCKNFGGALVSIHSRWENHFVQDFMKENKVSEALIGLSLKNDQINWKWDDNSEVDYINWDKNEPNHVMSSEYLVEMLSHGRWNDVPDEHNRVAICQISCEEKVLPSGDPNKWKKYAPEDQEAAKLLLGEILVVNQTGN</sequence>
<evidence type="ECO:0000259" key="5">
    <source>
        <dbReference type="PROSITE" id="PS50041"/>
    </source>
</evidence>